<proteinExistence type="predicted"/>
<name>A0ABU2UH73_9ACTN</name>
<gene>
    <name evidence="1" type="ORF">RM863_10270</name>
</gene>
<comment type="caution">
    <text evidence="1">The sequence shown here is derived from an EMBL/GenBank/DDBJ whole genome shotgun (WGS) entry which is preliminary data.</text>
</comment>
<organism evidence="1 2">
    <name type="scientific">Streptomyces hintoniae</name>
    <dbReference type="NCBI Taxonomy" id="3075521"/>
    <lineage>
        <taxon>Bacteria</taxon>
        <taxon>Bacillati</taxon>
        <taxon>Actinomycetota</taxon>
        <taxon>Actinomycetes</taxon>
        <taxon>Kitasatosporales</taxon>
        <taxon>Streptomycetaceae</taxon>
        <taxon>Streptomyces</taxon>
    </lineage>
</organism>
<evidence type="ECO:0000313" key="1">
    <source>
        <dbReference type="EMBL" id="MDT0472513.1"/>
    </source>
</evidence>
<sequence>MGAEVLERFPAGSPRGSWPAEEYAAQRRAAGEPATVVMDLKSDAFLVVRDED</sequence>
<dbReference type="Proteomes" id="UP001180489">
    <property type="component" value="Unassembled WGS sequence"/>
</dbReference>
<dbReference type="EMBL" id="JAVRFF010000009">
    <property type="protein sequence ID" value="MDT0472513.1"/>
    <property type="molecule type" value="Genomic_DNA"/>
</dbReference>
<reference evidence="1" key="1">
    <citation type="submission" date="2024-05" db="EMBL/GenBank/DDBJ databases">
        <title>30 novel species of actinomycetes from the DSMZ collection.</title>
        <authorList>
            <person name="Nouioui I."/>
        </authorList>
    </citation>
    <scope>NUCLEOTIDE SEQUENCE</scope>
    <source>
        <strain evidence="1">DSM 41014</strain>
    </source>
</reference>
<dbReference type="RefSeq" id="WP_164785059.1">
    <property type="nucleotide sequence ID" value="NZ_JAVRFF010000009.1"/>
</dbReference>
<accession>A0ABU2UH73</accession>
<keyword evidence="2" id="KW-1185">Reference proteome</keyword>
<protein>
    <submittedName>
        <fullName evidence="1">Uncharacterized protein</fullName>
    </submittedName>
</protein>
<evidence type="ECO:0000313" key="2">
    <source>
        <dbReference type="Proteomes" id="UP001180489"/>
    </source>
</evidence>